<keyword evidence="3" id="KW-1185">Reference proteome</keyword>
<accession>T0IT26</accession>
<gene>
    <name evidence="2" type="ORF">M529_11715</name>
</gene>
<dbReference type="eggNOG" id="ENOG503442P">
    <property type="taxonomic scope" value="Bacteria"/>
</dbReference>
<dbReference type="EMBL" id="AUWY01000080">
    <property type="protein sequence ID" value="EQB32005.1"/>
    <property type="molecule type" value="Genomic_DNA"/>
</dbReference>
<dbReference type="PATRIC" id="fig|1346791.3.peg.2254"/>
<dbReference type="AlphaFoldDB" id="T0IT26"/>
<proteinExistence type="predicted"/>
<evidence type="ECO:0000256" key="1">
    <source>
        <dbReference type="SAM" id="MobiDB-lite"/>
    </source>
</evidence>
<dbReference type="STRING" id="1346791.M529_11715"/>
<dbReference type="Proteomes" id="UP000015523">
    <property type="component" value="Unassembled WGS sequence"/>
</dbReference>
<protein>
    <submittedName>
        <fullName evidence="2">Uncharacterized protein</fullName>
    </submittedName>
</protein>
<evidence type="ECO:0000313" key="3">
    <source>
        <dbReference type="Proteomes" id="UP000015523"/>
    </source>
</evidence>
<name>T0IT26_9SPHN</name>
<reference evidence="2 3" key="1">
    <citation type="journal article" date="2013" name="Genome Announc.">
        <title>Draft Genome Sequence of Sphingobium ummariense Strain RL-3, a Hexachlorocyclohexane-Degrading Bacterium.</title>
        <authorList>
            <person name="Kohli P."/>
            <person name="Dua A."/>
            <person name="Sangwan N."/>
            <person name="Oldach P."/>
            <person name="Khurana J.P."/>
            <person name="Lal R."/>
        </authorList>
    </citation>
    <scope>NUCLEOTIDE SEQUENCE [LARGE SCALE GENOMIC DNA]</scope>
    <source>
        <strain evidence="2 3">RL-3</strain>
    </source>
</reference>
<feature type="region of interest" description="Disordered" evidence="1">
    <location>
        <begin position="1"/>
        <end position="31"/>
    </location>
</feature>
<organism evidence="2 3">
    <name type="scientific">Sphingobium ummariense RL-3</name>
    <dbReference type="NCBI Taxonomy" id="1346791"/>
    <lineage>
        <taxon>Bacteria</taxon>
        <taxon>Pseudomonadati</taxon>
        <taxon>Pseudomonadota</taxon>
        <taxon>Alphaproteobacteria</taxon>
        <taxon>Sphingomonadales</taxon>
        <taxon>Sphingomonadaceae</taxon>
        <taxon>Sphingobium</taxon>
    </lineage>
</organism>
<sequence>MNKIAQASFDQEAKPRMAQTRQATAGETEDKRKGFHCLSSWDGSNRSLVSQVKEGLRNPSSFEHADTEIGPEVRTGFHPLKMKYRAENGFGGMNVEEVVAAVDHETCRATIITSVEQMNALLPAA</sequence>
<evidence type="ECO:0000313" key="2">
    <source>
        <dbReference type="EMBL" id="EQB32005.1"/>
    </source>
</evidence>
<comment type="caution">
    <text evidence="2">The sequence shown here is derived from an EMBL/GenBank/DDBJ whole genome shotgun (WGS) entry which is preliminary data.</text>
</comment>